<evidence type="ECO:0000259" key="4">
    <source>
        <dbReference type="Pfam" id="PF13087"/>
    </source>
</evidence>
<evidence type="ECO:0000313" key="7">
    <source>
        <dbReference type="EMBL" id="KAF4661577.1"/>
    </source>
</evidence>
<dbReference type="InterPro" id="IPR026300">
    <property type="entry name" value="CWF11_fam"/>
</dbReference>
<comment type="similarity">
    <text evidence="1">Belongs to the CWF11 family.</text>
</comment>
<protein>
    <recommendedName>
        <fullName evidence="9">Intron-binding protein aquarius</fullName>
    </recommendedName>
</protein>
<dbReference type="Pfam" id="PF13086">
    <property type="entry name" value="AAA_11"/>
    <property type="match status" value="1"/>
</dbReference>
<keyword evidence="1" id="KW-0539">Nucleus</keyword>
<feature type="compositionally biased region" description="Low complexity" evidence="2">
    <location>
        <begin position="24"/>
        <end position="50"/>
    </location>
</feature>
<dbReference type="Proteomes" id="UP000591131">
    <property type="component" value="Unassembled WGS sequence"/>
</dbReference>
<dbReference type="InterPro" id="IPR027417">
    <property type="entry name" value="P-loop_NTPase"/>
</dbReference>
<dbReference type="PIRSF" id="PIRSF038901">
    <property type="entry name" value="AQR_cwf11"/>
    <property type="match status" value="1"/>
</dbReference>
<dbReference type="FunFam" id="3.40.50.300:FF:002863">
    <property type="entry name" value="Pre-mRNA-splicing factor cwf11"/>
    <property type="match status" value="1"/>
</dbReference>
<comment type="subcellular location">
    <subcellularLocation>
        <location evidence="1">Nucleus</location>
    </subcellularLocation>
</comment>
<dbReference type="Pfam" id="PF13087">
    <property type="entry name" value="AAA_12"/>
    <property type="match status" value="1"/>
</dbReference>
<dbReference type="InterPro" id="IPR041677">
    <property type="entry name" value="DNA2/NAM7_AAA_11"/>
</dbReference>
<dbReference type="Gene3D" id="3.40.50.300">
    <property type="entry name" value="P-loop containing nucleotide triphosphate hydrolases"/>
    <property type="match status" value="2"/>
</dbReference>
<dbReference type="OrthoDB" id="1879at2759"/>
<feature type="region of interest" description="Disordered" evidence="2">
    <location>
        <begin position="1"/>
        <end position="51"/>
    </location>
</feature>
<reference evidence="7 8" key="1">
    <citation type="submission" date="2020-04" db="EMBL/GenBank/DDBJ databases">
        <title>Perkinsus chesapeaki whole genome sequence.</title>
        <authorList>
            <person name="Bogema D.R."/>
        </authorList>
    </citation>
    <scope>NUCLEOTIDE SEQUENCE [LARGE SCALE GENOMIC DNA]</scope>
    <source>
        <strain evidence="7">ATCC PRA-425</strain>
    </source>
</reference>
<feature type="domain" description="DNA2/NAM7 helicase-like C-terminal" evidence="4">
    <location>
        <begin position="1214"/>
        <end position="1406"/>
    </location>
</feature>
<keyword evidence="1" id="KW-0508">mRNA splicing</keyword>
<feature type="domain" description="RNA helicase aquarius beta-barrel" evidence="6">
    <location>
        <begin position="561"/>
        <end position="717"/>
    </location>
</feature>
<evidence type="ECO:0000256" key="2">
    <source>
        <dbReference type="SAM" id="MobiDB-lite"/>
    </source>
</evidence>
<feature type="compositionally biased region" description="Basic residues" evidence="2">
    <location>
        <begin position="14"/>
        <end position="23"/>
    </location>
</feature>
<dbReference type="InterPro" id="IPR041679">
    <property type="entry name" value="DNA2/NAM7-like_C"/>
</dbReference>
<feature type="compositionally biased region" description="Basic and acidic residues" evidence="2">
    <location>
        <begin position="998"/>
        <end position="1016"/>
    </location>
</feature>
<evidence type="ECO:0000259" key="3">
    <source>
        <dbReference type="Pfam" id="PF13086"/>
    </source>
</evidence>
<dbReference type="GO" id="GO:0000398">
    <property type="term" value="P:mRNA splicing, via spliceosome"/>
    <property type="evidence" value="ECO:0007669"/>
    <property type="project" value="InterPro"/>
</dbReference>
<keyword evidence="8" id="KW-1185">Reference proteome</keyword>
<feature type="domain" description="RNA helicase aquarius N-terminal" evidence="5">
    <location>
        <begin position="64"/>
        <end position="411"/>
    </location>
</feature>
<dbReference type="InterPro" id="IPR047187">
    <property type="entry name" value="SF1_C_Upf1"/>
</dbReference>
<dbReference type="EMBL" id="JAAPAO010000373">
    <property type="protein sequence ID" value="KAF4661577.1"/>
    <property type="molecule type" value="Genomic_DNA"/>
</dbReference>
<evidence type="ECO:0000259" key="5">
    <source>
        <dbReference type="Pfam" id="PF16399"/>
    </source>
</evidence>
<evidence type="ECO:0000313" key="8">
    <source>
        <dbReference type="Proteomes" id="UP000591131"/>
    </source>
</evidence>
<feature type="region of interest" description="Disordered" evidence="2">
    <location>
        <begin position="1479"/>
        <end position="1529"/>
    </location>
</feature>
<accession>A0A7J6LQS5</accession>
<dbReference type="InterPro" id="IPR032174">
    <property type="entry name" value="Aquarius_N"/>
</dbReference>
<dbReference type="GO" id="GO:0003729">
    <property type="term" value="F:mRNA binding"/>
    <property type="evidence" value="ECO:0007669"/>
    <property type="project" value="TreeGrafter"/>
</dbReference>
<evidence type="ECO:0008006" key="9">
    <source>
        <dbReference type="Google" id="ProtNLM"/>
    </source>
</evidence>
<dbReference type="CDD" id="cd18808">
    <property type="entry name" value="SF1_C_Upf1"/>
    <property type="match status" value="1"/>
</dbReference>
<proteinExistence type="inferred from homology"/>
<dbReference type="PANTHER" id="PTHR10887:SF5">
    <property type="entry name" value="RNA HELICASE AQUARIUS"/>
    <property type="match status" value="1"/>
</dbReference>
<dbReference type="PANTHER" id="PTHR10887">
    <property type="entry name" value="DNA2/NAM7 HELICASE FAMILY"/>
    <property type="match status" value="1"/>
</dbReference>
<evidence type="ECO:0000259" key="6">
    <source>
        <dbReference type="Pfam" id="PF21143"/>
    </source>
</evidence>
<dbReference type="Pfam" id="PF16399">
    <property type="entry name" value="Aquarius_N_1st"/>
    <property type="match status" value="1"/>
</dbReference>
<comment type="caution">
    <text evidence="7">The sequence shown here is derived from an EMBL/GenBank/DDBJ whole genome shotgun (WGS) entry which is preliminary data.</text>
</comment>
<dbReference type="Pfam" id="PF21143">
    <property type="entry name" value="Aquarius_N_2nd"/>
    <property type="match status" value="1"/>
</dbReference>
<keyword evidence="1" id="KW-0507">mRNA processing</keyword>
<dbReference type="GO" id="GO:0071013">
    <property type="term" value="C:catalytic step 2 spliceosome"/>
    <property type="evidence" value="ECO:0007669"/>
    <property type="project" value="TreeGrafter"/>
</dbReference>
<dbReference type="InterPro" id="IPR048966">
    <property type="entry name" value="Aquarius_b-barrel"/>
</dbReference>
<feature type="compositionally biased region" description="Pro residues" evidence="2">
    <location>
        <begin position="1"/>
        <end position="12"/>
    </location>
</feature>
<dbReference type="SUPFAM" id="SSF52540">
    <property type="entry name" value="P-loop containing nucleoside triphosphate hydrolases"/>
    <property type="match status" value="1"/>
</dbReference>
<evidence type="ECO:0000256" key="1">
    <source>
        <dbReference type="PIRNR" id="PIRNR038901"/>
    </source>
</evidence>
<feature type="domain" description="DNA2/NAM7 helicase helicase" evidence="3">
    <location>
        <begin position="845"/>
        <end position="1205"/>
    </location>
</feature>
<feature type="compositionally biased region" description="Low complexity" evidence="2">
    <location>
        <begin position="1487"/>
        <end position="1502"/>
    </location>
</feature>
<feature type="region of interest" description="Disordered" evidence="2">
    <location>
        <begin position="998"/>
        <end position="1053"/>
    </location>
</feature>
<dbReference type="InterPro" id="IPR045055">
    <property type="entry name" value="DNA2/NAM7-like"/>
</dbReference>
<sequence length="1529" mass="174055">MNPPGQPPPPSASPKKKATRGKNKAATPKQQQQQRKASGGGASAATTLTTKDLERDPFAKYSDKWSNGTPDKADPKFIEGILNTLKDVEYDSKKISILEYSGYLERYLWPLFDTDSATDSHVFSIILMMNEKFRTCTFQPWDTLTNDGDIEKIDSFFQRVYKLTNLPSREKAMWIQFLDNAFLSLEVDAVCQSCLRLVGLPTWLTLSESYQQFALREAQTKVQKRFKSMKKKYADAEPGSKKYLEIHFISDLLDGFFDWMEGLTQVAKADVMYMERFVEFLIDLQSQLPTRRFTRPLLHDRMFVDRAKEHDIVKSNREALKLFMQLVDILDFYENFEVNDYTAEHLDKTHVEQRLYFNHDHFRQVCFDTPEDKESVRDLGLLAARNLDTEAKITASLSRISDDDLVDLCAKACRVDKNKLLEYAQALDKEEGGDDDKPTSQRKKIRIGGGATRLRKLCVDALVHDLASRRSQLEYINQLPLFPDEKVLWDPNLVPSEHYSGEYSLALPKLNLQFLTISDYLLRNFKLYRLESTYEIRGDFEDVIPRLSMARQTVDGPPRIMGQSRMAVELKGLNIVSVRSPNVGETVPSEVRAEITYSLRNVLPHVKREWDELREHDCVFMLAIDPPARDKRFKPKNSGHLTISEFPEYYGIQKVRGAVVIELLDEEGNVLSEYNKKEPVGDLRTLKVYLDCAQYATDLNNMEAAEIYSQFNVLVRRKAKENNFRSVLSTIRGLMSSPDTVIPDWLHDLFLGYGDPASANYRQLNPSRSSIDFRDTFVSKKHLLEVYPDCDMTEADQPPYQVSFAPSEEKEDGSAVEVMKAKSIKEEIRSPFPQHQPKKNTVPFTKTQVEAIRSGVSIGLTMVVGPPGTGKTDVAVQIVNLLYHNNPNQKTLLIAHSNQALNDLFTKIQQLDIPGSRLLRLGRGQELLDLDEDYSKMGRVSYMLQMRLDLLEEVKKLAVELGQSPEDNAFSVENAMQFYRFHVTRAWEEYSAAVQKYTEEGDSKEKEAKKAIVDAKQKKREKAAEDEVMTAAPGKATNGGASEDDRRKEADKAALENRSMAEIMFPFQKYFASGVEGKWSNDINKDFELATVCWRHIEDMFTRLEETHPFELLRNSHDRGIYLLTTHAKIVAMTCTHAALVRDTLLKLSFQYDNIVMEEAGQVLEIETFIPMLLQKKSSVDSKSSRLKRVVLIGDHQQLPPVVKNRAFQRYGRLDQSLFARFVRLKSPTVNLDMQGRTRPSIANLYRWRYPGLGDLPNTKTGKEYNQLANTGLTYEYQFIDVPDFEGQGESCPSPYFYQNLGEAEYCVALFMYMRLLGYPADKITILATYNGQKHLIRDVIKSRCAWNPLFGQPKTITTVDRYQGQQNDYVIVSLVRTKHVGHIRDIRRLTVALSRARFGLYIFGRLSLFRDCLEMAPVFNLLLGDGRPTQLSLQLGDNNGKYPTSRRLSNKKGETLVTDVKDMWNVIHGVVNAQAAALDKDEEEAPAGAPTTTNTAAAAAAKQSKGAEPSDTSKEGNGKPDEDMPQAK</sequence>
<gene>
    <name evidence="7" type="ORF">FOL47_006627</name>
</gene>
<feature type="compositionally biased region" description="Basic and acidic residues" evidence="2">
    <location>
        <begin position="1512"/>
        <end position="1523"/>
    </location>
</feature>
<name>A0A7J6LQS5_PERCH</name>
<organism evidence="7 8">
    <name type="scientific">Perkinsus chesapeaki</name>
    <name type="common">Clam parasite</name>
    <name type="synonym">Perkinsus andrewsi</name>
    <dbReference type="NCBI Taxonomy" id="330153"/>
    <lineage>
        <taxon>Eukaryota</taxon>
        <taxon>Sar</taxon>
        <taxon>Alveolata</taxon>
        <taxon>Perkinsozoa</taxon>
        <taxon>Perkinsea</taxon>
        <taxon>Perkinsida</taxon>
        <taxon>Perkinsidae</taxon>
        <taxon>Perkinsus</taxon>
    </lineage>
</organism>
<dbReference type="CDD" id="cd17935">
    <property type="entry name" value="EEXXQc_AQR"/>
    <property type="match status" value="1"/>
</dbReference>
<feature type="compositionally biased region" description="Basic and acidic residues" evidence="2">
    <location>
        <begin position="1043"/>
        <end position="1053"/>
    </location>
</feature>
<dbReference type="GO" id="GO:0004386">
    <property type="term" value="F:helicase activity"/>
    <property type="evidence" value="ECO:0007669"/>
    <property type="project" value="InterPro"/>
</dbReference>